<organism evidence="2 3">
    <name type="scientific">Kribbella kalugense</name>
    <dbReference type="NCBI Taxonomy" id="2512221"/>
    <lineage>
        <taxon>Bacteria</taxon>
        <taxon>Bacillati</taxon>
        <taxon>Actinomycetota</taxon>
        <taxon>Actinomycetes</taxon>
        <taxon>Propionibacteriales</taxon>
        <taxon>Kribbellaceae</taxon>
        <taxon>Kribbella</taxon>
    </lineage>
</organism>
<protein>
    <recommendedName>
        <fullName evidence="4">GRAM domain-containing protein</fullName>
    </recommendedName>
</protein>
<gene>
    <name evidence="2" type="ORF">EV650_6103</name>
</gene>
<comment type="caution">
    <text evidence="2">The sequence shown here is derived from an EMBL/GenBank/DDBJ whole genome shotgun (WGS) entry which is preliminary data.</text>
</comment>
<evidence type="ECO:0008006" key="4">
    <source>
        <dbReference type="Google" id="ProtNLM"/>
    </source>
</evidence>
<keyword evidence="1" id="KW-0812">Transmembrane</keyword>
<proteinExistence type="predicted"/>
<keyword evidence="3" id="KW-1185">Reference proteome</keyword>
<keyword evidence="1" id="KW-0472">Membrane</keyword>
<sequence length="227" mass="24682">MASINYERNRKYFTPVSYKPGVISIVIGVIVMLFGGIAIVIGLALAALGGVLIYRQVADRPTDLEIDRQVRAIIEELASVALKRLGLEPSEVDLIPPVLVGGNSFDSGSRVKRGKDGVLRSSDCEGVVIFFGDQELHAFKGGASLVRQESREHTDVYFYRDVVSVSTTTEKVRVPVEGSPEVLLEQFRLTTSGGTNITCSMSSTGSTKEKDIHGARALIRKKKLQLS</sequence>
<evidence type="ECO:0000313" key="3">
    <source>
        <dbReference type="Proteomes" id="UP000295447"/>
    </source>
</evidence>
<name>A0A4R7ZNP3_9ACTN</name>
<evidence type="ECO:0000256" key="1">
    <source>
        <dbReference type="SAM" id="Phobius"/>
    </source>
</evidence>
<evidence type="ECO:0000313" key="2">
    <source>
        <dbReference type="EMBL" id="TDW19493.1"/>
    </source>
</evidence>
<dbReference type="Proteomes" id="UP000295447">
    <property type="component" value="Unassembled WGS sequence"/>
</dbReference>
<dbReference type="EMBL" id="SODF01000002">
    <property type="protein sequence ID" value="TDW19493.1"/>
    <property type="molecule type" value="Genomic_DNA"/>
</dbReference>
<dbReference type="RefSeq" id="WP_134122353.1">
    <property type="nucleotide sequence ID" value="NZ_SODF01000002.1"/>
</dbReference>
<reference evidence="2 3" key="1">
    <citation type="submission" date="2019-03" db="EMBL/GenBank/DDBJ databases">
        <title>Genomic Encyclopedia of Type Strains, Phase III (KMG-III): the genomes of soil and plant-associated and newly described type strains.</title>
        <authorList>
            <person name="Whitman W."/>
        </authorList>
    </citation>
    <scope>NUCLEOTIDE SEQUENCE [LARGE SCALE GENOMIC DNA]</scope>
    <source>
        <strain evidence="2 3">VKM Ac-2570</strain>
    </source>
</reference>
<accession>A0A4R7ZNP3</accession>
<dbReference type="OrthoDB" id="5189778at2"/>
<feature type="transmembrane region" description="Helical" evidence="1">
    <location>
        <begin position="21"/>
        <end position="54"/>
    </location>
</feature>
<keyword evidence="1" id="KW-1133">Transmembrane helix</keyword>
<dbReference type="AlphaFoldDB" id="A0A4R7ZNP3"/>